<name>A0A7C8QCH6_ORBOL</name>
<gene>
    <name evidence="1" type="ORF">TWF191_001106</name>
</gene>
<dbReference type="AlphaFoldDB" id="A0A7C8QCH6"/>
<protein>
    <recommendedName>
        <fullName evidence="3">Heterokaryon incompatibility domain-containing protein</fullName>
    </recommendedName>
</protein>
<accession>A0A7C8QCH6</accession>
<evidence type="ECO:0000313" key="2">
    <source>
        <dbReference type="Proteomes" id="UP000483672"/>
    </source>
</evidence>
<dbReference type="Proteomes" id="UP000483672">
    <property type="component" value="Unassembled WGS sequence"/>
</dbReference>
<proteinExistence type="predicted"/>
<dbReference type="PANTHER" id="PTHR39596:SF2">
    <property type="entry name" value="HET DOMAIN PROTEIN (AFU_ORTHOLOGUE AFUA_1G17550)-RELATED"/>
    <property type="match status" value="1"/>
</dbReference>
<dbReference type="EMBL" id="WIPF01000117">
    <property type="protein sequence ID" value="KAF3207179.1"/>
    <property type="molecule type" value="Genomic_DNA"/>
</dbReference>
<dbReference type="PANTHER" id="PTHR39596">
    <property type="match status" value="1"/>
</dbReference>
<organism evidence="1 2">
    <name type="scientific">Orbilia oligospora</name>
    <name type="common">Nematode-trapping fungus</name>
    <name type="synonym">Arthrobotrys oligospora</name>
    <dbReference type="NCBI Taxonomy" id="2813651"/>
    <lineage>
        <taxon>Eukaryota</taxon>
        <taxon>Fungi</taxon>
        <taxon>Dikarya</taxon>
        <taxon>Ascomycota</taxon>
        <taxon>Pezizomycotina</taxon>
        <taxon>Orbiliomycetes</taxon>
        <taxon>Orbiliales</taxon>
        <taxon>Orbiliaceae</taxon>
        <taxon>Orbilia</taxon>
    </lineage>
</organism>
<comment type="caution">
    <text evidence="1">The sequence shown here is derived from an EMBL/GenBank/DDBJ whole genome shotgun (WGS) entry which is preliminary data.</text>
</comment>
<sequence>MLSRRLILPISLADFMASEKQRKEKQIRAWQELEELPPVQTQLGGLSSDTQAVMAMRTRAECINANLLTGFRYGPVQIPPDFIPRLLNDPVKIIRGSFQAFGCDIKDCTNPKCADSKKRFKPIVPNVPESRWLQNFILNVISCWTTASYIWTETFVGLNIVKSFCEWVLNLLSDSPLTSLESGTDPGRLLPICELFYFALVKMHEADLVAGKHNYSQGVGTPTQLVLSPPMIELGVYSCRAIDDVPEGVCKHRLWNLASFSKRGLIELLTISRLLGEKRCKLSGPHHLDKHRACNVQVCQLNDENTTNIPQRHSDCCGSKDCPTVEFSQAKLNKIDIRKISEPGATAWTLDEKHPQLGAEDYLAISHVWANGTGVGEHAPGKVNRCLFRYFKSIAEELGCKGIWWDTISIPSDKERRVEAIRNMHNNYSGAKHTVICDSELMDFEWTDDGHPCLALALSTWFSRGWTALELRSSRSISVIFNRKDPNGNRRVLKDLDSDIIRPSNRLYAHPAWKSVADHISWLRHGQANIGRRCTSDIMAVGQGRDLFQTTNITNEEVPMTFDVRLENHIFTLDSLLSTLKPRYTCWARDRIIIAALLVGSPLRLVSNSDIPHFVFDTETEWFDPKGSHADITKIILIKIGSFCPLSLLHDQVPISESGPWSWCPPSLFNFGARSYLPSKDIQKLTLEPNGHLYGPWDVIGLSYDAADRFKPHALHPYLRSRITAALRDPTGFCLLNSQETHLYKDRKSDEAFYSRSLPFILVKEIRDSSNEEFTAYQYIGVVIGQLPPNSRIYFDKNCRL</sequence>
<evidence type="ECO:0000313" key="1">
    <source>
        <dbReference type="EMBL" id="KAF3207179.1"/>
    </source>
</evidence>
<evidence type="ECO:0008006" key="3">
    <source>
        <dbReference type="Google" id="ProtNLM"/>
    </source>
</evidence>
<reference evidence="1 2" key="1">
    <citation type="submission" date="2019-06" db="EMBL/GenBank/DDBJ databases">
        <authorList>
            <person name="Palmer J.M."/>
        </authorList>
    </citation>
    <scope>NUCLEOTIDE SEQUENCE [LARGE SCALE GENOMIC DNA]</scope>
    <source>
        <strain evidence="1 2">TWF191</strain>
    </source>
</reference>